<dbReference type="InterPro" id="IPR005636">
    <property type="entry name" value="DTW"/>
</dbReference>
<evidence type="ECO:0000256" key="4">
    <source>
        <dbReference type="ARBA" id="ARBA00022694"/>
    </source>
</evidence>
<keyword evidence="3" id="KW-0949">S-adenosyl-L-methionine</keyword>
<gene>
    <name evidence="7" type="ordered locus">BAV2125</name>
</gene>
<dbReference type="EC" id="2.5.1.25" evidence="1"/>
<dbReference type="GO" id="GO:0016432">
    <property type="term" value="F:tRNA-uridine aminocarboxypropyltransferase activity"/>
    <property type="evidence" value="ECO:0007669"/>
    <property type="project" value="UniProtKB-EC"/>
</dbReference>
<dbReference type="GeneID" id="92934815"/>
<evidence type="ECO:0000256" key="2">
    <source>
        <dbReference type="ARBA" id="ARBA00022679"/>
    </source>
</evidence>
<protein>
    <recommendedName>
        <fullName evidence="1">tRNA-uridine aminocarboxypropyltransferase</fullName>
        <ecNumber evidence="1">2.5.1.25</ecNumber>
    </recommendedName>
</protein>
<evidence type="ECO:0000256" key="1">
    <source>
        <dbReference type="ARBA" id="ARBA00012386"/>
    </source>
</evidence>
<name>Q2KZA9_BORA1</name>
<comment type="similarity">
    <text evidence="5">Belongs to the TDD superfamily. DTWD2 family.</text>
</comment>
<evidence type="ECO:0000256" key="5">
    <source>
        <dbReference type="ARBA" id="ARBA00034489"/>
    </source>
</evidence>
<keyword evidence="8" id="KW-1185">Reference proteome</keyword>
<dbReference type="STRING" id="360910.BAV2125"/>
<dbReference type="OrthoDB" id="268835at2"/>
<organism evidence="7 8">
    <name type="scientific">Bordetella avium (strain 197N)</name>
    <dbReference type="NCBI Taxonomy" id="360910"/>
    <lineage>
        <taxon>Bacteria</taxon>
        <taxon>Pseudomonadati</taxon>
        <taxon>Pseudomonadota</taxon>
        <taxon>Betaproteobacteria</taxon>
        <taxon>Burkholderiales</taxon>
        <taxon>Alcaligenaceae</taxon>
        <taxon>Bordetella</taxon>
    </lineage>
</organism>
<keyword evidence="2" id="KW-0808">Transferase</keyword>
<keyword evidence="4" id="KW-0819">tRNA processing</keyword>
<accession>Q2KZA9</accession>
<dbReference type="Pfam" id="PF03942">
    <property type="entry name" value="DTW"/>
    <property type="match status" value="1"/>
</dbReference>
<dbReference type="PANTHER" id="PTHR21392:SF0">
    <property type="entry name" value="TRNA-URIDINE AMINOCARBOXYPROPYLTRANSFERASE 2"/>
    <property type="match status" value="1"/>
</dbReference>
<dbReference type="HOGENOM" id="CLU_066458_2_3_4"/>
<evidence type="ECO:0000313" key="8">
    <source>
        <dbReference type="Proteomes" id="UP000001977"/>
    </source>
</evidence>
<dbReference type="EMBL" id="AM167904">
    <property type="protein sequence ID" value="CAJ49735.1"/>
    <property type="molecule type" value="Genomic_DNA"/>
</dbReference>
<feature type="domain" description="DTW" evidence="6">
    <location>
        <begin position="2"/>
        <end position="183"/>
    </location>
</feature>
<dbReference type="eggNOG" id="COG3148">
    <property type="taxonomic scope" value="Bacteria"/>
</dbReference>
<dbReference type="Proteomes" id="UP000001977">
    <property type="component" value="Chromosome"/>
</dbReference>
<sequence length="201" mass="21849">MPRLRCARCERPASHCLCVVLPKLHSRTQVLILQDPREAGHALNTARLAWLGLASAVRVVADDFDPGLWVRPGVQAYLLFPGDGAQEAGPAVPEPRLLVVPDATWRGARAMLARHPSLAALPRLSFPAPAQGRYRVRHADLPGAVSTVEAIAAALNALESTQRFDALLAPLERMVQGQIEGMGRTRYEAHHVKRQGSRSGE</sequence>
<evidence type="ECO:0000313" key="7">
    <source>
        <dbReference type="EMBL" id="CAJ49735.1"/>
    </source>
</evidence>
<dbReference type="InterPro" id="IPR039262">
    <property type="entry name" value="DTWD2/TAPT"/>
</dbReference>
<proteinExistence type="inferred from homology"/>
<dbReference type="KEGG" id="bav:BAV2125"/>
<evidence type="ECO:0000256" key="3">
    <source>
        <dbReference type="ARBA" id="ARBA00022691"/>
    </source>
</evidence>
<dbReference type="PANTHER" id="PTHR21392">
    <property type="entry name" value="TRNA-URIDINE AMINOCARBOXYPROPYLTRANSFERASE 2"/>
    <property type="match status" value="1"/>
</dbReference>
<evidence type="ECO:0000259" key="6">
    <source>
        <dbReference type="SMART" id="SM01144"/>
    </source>
</evidence>
<dbReference type="GO" id="GO:0008033">
    <property type="term" value="P:tRNA processing"/>
    <property type="evidence" value="ECO:0007669"/>
    <property type="project" value="UniProtKB-KW"/>
</dbReference>
<reference evidence="7 8" key="1">
    <citation type="journal article" date="2006" name="J. Bacteriol.">
        <title>Comparison of the genome sequence of the poultry pathogen Bordetella avium with those of B. bronchiseptica, B. pertussis, and B. parapertussis reveals extensive diversity in surface structures associated with host interaction.</title>
        <authorList>
            <person name="Sebaihia M."/>
            <person name="Preston A."/>
            <person name="Maskell D.J."/>
            <person name="Kuzmiak H."/>
            <person name="Connell T.D."/>
            <person name="King N.D."/>
            <person name="Orndorff P.E."/>
            <person name="Miyamoto D.M."/>
            <person name="Thomson N.R."/>
            <person name="Harris D."/>
            <person name="Goble A."/>
            <person name="Lord A."/>
            <person name="Murphy L."/>
            <person name="Quail M.A."/>
            <person name="Rutter S."/>
            <person name="Squares R."/>
            <person name="Squares S."/>
            <person name="Woodward J."/>
            <person name="Parkhill J."/>
            <person name="Temple L.M."/>
        </authorList>
    </citation>
    <scope>NUCLEOTIDE SEQUENCE [LARGE SCALE GENOMIC DNA]</scope>
    <source>
        <strain evidence="7 8">197N</strain>
    </source>
</reference>
<dbReference type="RefSeq" id="WP_012417790.1">
    <property type="nucleotide sequence ID" value="NC_010645.1"/>
</dbReference>
<dbReference type="SMART" id="SM01144">
    <property type="entry name" value="DTW"/>
    <property type="match status" value="1"/>
</dbReference>
<dbReference type="AlphaFoldDB" id="Q2KZA9"/>